<dbReference type="OrthoDB" id="5840532at2759"/>
<dbReference type="InterPro" id="IPR014710">
    <property type="entry name" value="RmlC-like_jellyroll"/>
</dbReference>
<dbReference type="VEuPathDB" id="FungiDB:ASPCADRAFT_157606"/>
<proteinExistence type="predicted"/>
<sequence>MADNLPPRPTDTRLVVTGHDEKGGTTIVKDTCGQANAVGDGTFLNTLWSSNATPAPIDGDDRKVPEFADGFKGSLFNTYDIPPHYKGAMHRTVSLDYIVVLKGQVVLALEDGKRVTLSEGDTTVQQGTMHSWENESDNWARLVSVMLPAKQLVIGNKALEPYWPF</sequence>
<dbReference type="SUPFAM" id="SSF51182">
    <property type="entry name" value="RmlC-like cupins"/>
    <property type="match status" value="1"/>
</dbReference>
<reference evidence="3" key="1">
    <citation type="journal article" date="2017" name="Genome Biol.">
        <title>Comparative genomics reveals high biological diversity and specific adaptations in the industrially and medically important fungal genus Aspergillus.</title>
        <authorList>
            <person name="de Vries R.P."/>
            <person name="Riley R."/>
            <person name="Wiebenga A."/>
            <person name="Aguilar-Osorio G."/>
            <person name="Amillis S."/>
            <person name="Uchima C.A."/>
            <person name="Anderluh G."/>
            <person name="Asadollahi M."/>
            <person name="Askin M."/>
            <person name="Barry K."/>
            <person name="Battaglia E."/>
            <person name="Bayram O."/>
            <person name="Benocci T."/>
            <person name="Braus-Stromeyer S.A."/>
            <person name="Caldana C."/>
            <person name="Canovas D."/>
            <person name="Cerqueira G.C."/>
            <person name="Chen F."/>
            <person name="Chen W."/>
            <person name="Choi C."/>
            <person name="Clum A."/>
            <person name="Dos Santos R.A."/>
            <person name="Damasio A.R."/>
            <person name="Diallinas G."/>
            <person name="Emri T."/>
            <person name="Fekete E."/>
            <person name="Flipphi M."/>
            <person name="Freyberg S."/>
            <person name="Gallo A."/>
            <person name="Gournas C."/>
            <person name="Habgood R."/>
            <person name="Hainaut M."/>
            <person name="Harispe M.L."/>
            <person name="Henrissat B."/>
            <person name="Hilden K.S."/>
            <person name="Hope R."/>
            <person name="Hossain A."/>
            <person name="Karabika E."/>
            <person name="Karaffa L."/>
            <person name="Karanyi Z."/>
            <person name="Krasevec N."/>
            <person name="Kuo A."/>
            <person name="Kusch H."/>
            <person name="LaButti K."/>
            <person name="Lagendijk E.L."/>
            <person name="Lapidus A."/>
            <person name="Levasseur A."/>
            <person name="Lindquist E."/>
            <person name="Lipzen A."/>
            <person name="Logrieco A.F."/>
            <person name="MacCabe A."/>
            <person name="Maekelae M.R."/>
            <person name="Malavazi I."/>
            <person name="Melin P."/>
            <person name="Meyer V."/>
            <person name="Mielnichuk N."/>
            <person name="Miskei M."/>
            <person name="Molnar A.P."/>
            <person name="Mule G."/>
            <person name="Ngan C.Y."/>
            <person name="Orejas M."/>
            <person name="Orosz E."/>
            <person name="Ouedraogo J.P."/>
            <person name="Overkamp K.M."/>
            <person name="Park H.-S."/>
            <person name="Perrone G."/>
            <person name="Piumi F."/>
            <person name="Punt P.J."/>
            <person name="Ram A.F."/>
            <person name="Ramon A."/>
            <person name="Rauscher S."/>
            <person name="Record E."/>
            <person name="Riano-Pachon D.M."/>
            <person name="Robert V."/>
            <person name="Roehrig J."/>
            <person name="Ruller R."/>
            <person name="Salamov A."/>
            <person name="Salih N.S."/>
            <person name="Samson R.A."/>
            <person name="Sandor E."/>
            <person name="Sanguinetti M."/>
            <person name="Schuetze T."/>
            <person name="Sepcic K."/>
            <person name="Shelest E."/>
            <person name="Sherlock G."/>
            <person name="Sophianopoulou V."/>
            <person name="Squina F.M."/>
            <person name="Sun H."/>
            <person name="Susca A."/>
            <person name="Todd R.B."/>
            <person name="Tsang A."/>
            <person name="Unkles S.E."/>
            <person name="van de Wiele N."/>
            <person name="van Rossen-Uffink D."/>
            <person name="Oliveira J.V."/>
            <person name="Vesth T.C."/>
            <person name="Visser J."/>
            <person name="Yu J.-H."/>
            <person name="Zhou M."/>
            <person name="Andersen M.R."/>
            <person name="Archer D.B."/>
            <person name="Baker S.E."/>
            <person name="Benoit I."/>
            <person name="Brakhage A.A."/>
            <person name="Braus G.H."/>
            <person name="Fischer R."/>
            <person name="Frisvad J.C."/>
            <person name="Goldman G.H."/>
            <person name="Houbraken J."/>
            <person name="Oakley B."/>
            <person name="Pocsi I."/>
            <person name="Scazzocchio C."/>
            <person name="Seiboth B."/>
            <person name="vanKuyk P.A."/>
            <person name="Wortman J."/>
            <person name="Dyer P.S."/>
            <person name="Grigoriev I.V."/>
        </authorList>
    </citation>
    <scope>NUCLEOTIDE SEQUENCE [LARGE SCALE GENOMIC DNA]</scope>
    <source>
        <strain evidence="3">ITEM 5010</strain>
    </source>
</reference>
<evidence type="ECO:0000259" key="1">
    <source>
        <dbReference type="Pfam" id="PF07883"/>
    </source>
</evidence>
<dbReference type="OMA" id="ENESDNW"/>
<dbReference type="PANTHER" id="PTHR36156:SF2">
    <property type="entry name" value="CUPIN TYPE-2 DOMAIN-CONTAINING PROTEIN"/>
    <property type="match status" value="1"/>
</dbReference>
<feature type="domain" description="Cupin type-2" evidence="1">
    <location>
        <begin position="79"/>
        <end position="145"/>
    </location>
</feature>
<protein>
    <recommendedName>
        <fullName evidence="1">Cupin type-2 domain-containing protein</fullName>
    </recommendedName>
</protein>
<dbReference type="STRING" id="602072.A0A1R3R6C7"/>
<dbReference type="InterPro" id="IPR047142">
    <property type="entry name" value="OryJ/VirC-like"/>
</dbReference>
<dbReference type="CDD" id="cd02231">
    <property type="entry name" value="cupin_BLL6423-like"/>
    <property type="match status" value="1"/>
</dbReference>
<dbReference type="InterPro" id="IPR013096">
    <property type="entry name" value="Cupin_2"/>
</dbReference>
<gene>
    <name evidence="2" type="ORF">ASPCADRAFT_157606</name>
</gene>
<dbReference type="Gene3D" id="2.60.120.10">
    <property type="entry name" value="Jelly Rolls"/>
    <property type="match status" value="1"/>
</dbReference>
<dbReference type="EMBL" id="KV907615">
    <property type="protein sequence ID" value="OOF90023.1"/>
    <property type="molecule type" value="Genomic_DNA"/>
</dbReference>
<keyword evidence="3" id="KW-1185">Reference proteome</keyword>
<organism evidence="2 3">
    <name type="scientific">Aspergillus carbonarius (strain ITEM 5010)</name>
    <dbReference type="NCBI Taxonomy" id="602072"/>
    <lineage>
        <taxon>Eukaryota</taxon>
        <taxon>Fungi</taxon>
        <taxon>Dikarya</taxon>
        <taxon>Ascomycota</taxon>
        <taxon>Pezizomycotina</taxon>
        <taxon>Eurotiomycetes</taxon>
        <taxon>Eurotiomycetidae</taxon>
        <taxon>Eurotiales</taxon>
        <taxon>Aspergillaceae</taxon>
        <taxon>Aspergillus</taxon>
        <taxon>Aspergillus subgen. Circumdati</taxon>
    </lineage>
</organism>
<evidence type="ECO:0000313" key="2">
    <source>
        <dbReference type="EMBL" id="OOF90023.1"/>
    </source>
</evidence>
<dbReference type="Pfam" id="PF07883">
    <property type="entry name" value="Cupin_2"/>
    <property type="match status" value="1"/>
</dbReference>
<accession>A0A1R3R6C7</accession>
<name>A0A1R3R6C7_ASPC5</name>
<dbReference type="AlphaFoldDB" id="A0A1R3R6C7"/>
<dbReference type="Proteomes" id="UP000188318">
    <property type="component" value="Unassembled WGS sequence"/>
</dbReference>
<dbReference type="InterPro" id="IPR011051">
    <property type="entry name" value="RmlC_Cupin_sf"/>
</dbReference>
<dbReference type="PANTHER" id="PTHR36156">
    <property type="entry name" value="SLR2101 PROTEIN"/>
    <property type="match status" value="1"/>
</dbReference>
<evidence type="ECO:0000313" key="3">
    <source>
        <dbReference type="Proteomes" id="UP000188318"/>
    </source>
</evidence>